<protein>
    <submittedName>
        <fullName evidence="3">Glycoside hydrolase family 15 protein</fullName>
    </submittedName>
</protein>
<dbReference type="InterPro" id="IPR008928">
    <property type="entry name" value="6-hairpin_glycosidase_sf"/>
</dbReference>
<sequence>MLHSLVPERTDGHLPLEHYAALGDGRSVALVGADGSIDWWCAPNMDSQPLFNRLHDAHNGGRFSATPLAPFKIERRYRQNSNVLETTFITKDGVARVTESLNSGVSGRLPWCELARRIEGISGSVEFEIVQRPTASGRPLRRQEHENATVRYVGDMTTTFCHDNKVTLSEDDDNQTIAHHTTSPGSRTCIALLVAGEGPLAIPANQAIDERIDLSDQEWRRWSGELTYDGPFAEDLIRCALSLKFLLYSATGAIAAAATFGLPERFGGDKNYDYRYAWIRDAAYTIKALLRAGALPEPIAAFGWLIRTLSAEDSQPRVVYTLDGREVPSEKDLDVPGYRNSRPVRIGNRAKHQVQLSCYGDILETAVLFVKKGHVLDPITARFLKVLADQISDRWRQKDSGIWELEDLQHYTFSKIGCWVALSRAVELADGGHIDSQNRDRWAAEAEQVKDWVDTHCWSETRQSYTFYPGTDRLDAALLLTTRFGFEHEGRLAKTRKAIEQELAVGPLVYRYSGVEKEEGAFVACSCWLVEAYAFLGEPDRAARMLEALLEKLGNNFGILNELIDPATGAGLGNLPQGLSHLALLHAIFSIQENQ</sequence>
<evidence type="ECO:0000259" key="1">
    <source>
        <dbReference type="Pfam" id="PF00723"/>
    </source>
</evidence>
<dbReference type="SUPFAM" id="SSF48208">
    <property type="entry name" value="Six-hairpin glycosidases"/>
    <property type="match status" value="1"/>
</dbReference>
<feature type="domain" description="GH15-like" evidence="1">
    <location>
        <begin position="236"/>
        <end position="588"/>
    </location>
</feature>
<accession>A0A4R5UA17</accession>
<evidence type="ECO:0000313" key="4">
    <source>
        <dbReference type="Proteomes" id="UP000295238"/>
    </source>
</evidence>
<keyword evidence="4" id="KW-1185">Reference proteome</keyword>
<evidence type="ECO:0000259" key="2">
    <source>
        <dbReference type="Pfam" id="PF19291"/>
    </source>
</evidence>
<evidence type="ECO:0000313" key="3">
    <source>
        <dbReference type="EMBL" id="TDK31337.1"/>
    </source>
</evidence>
<dbReference type="AlphaFoldDB" id="A0A4R5UA17"/>
<comment type="caution">
    <text evidence="3">The sequence shown here is derived from an EMBL/GenBank/DDBJ whole genome shotgun (WGS) entry which is preliminary data.</text>
</comment>
<dbReference type="RefSeq" id="WP_133318053.1">
    <property type="nucleotide sequence ID" value="NZ_SMTL01000007.1"/>
</dbReference>
<organism evidence="3 4">
    <name type="scientific">Rhizobium deserti</name>
    <dbReference type="NCBI Taxonomy" id="2547961"/>
    <lineage>
        <taxon>Bacteria</taxon>
        <taxon>Pseudomonadati</taxon>
        <taxon>Pseudomonadota</taxon>
        <taxon>Alphaproteobacteria</taxon>
        <taxon>Hyphomicrobiales</taxon>
        <taxon>Rhizobiaceae</taxon>
        <taxon>Rhizobium/Agrobacterium group</taxon>
        <taxon>Rhizobium</taxon>
    </lineage>
</organism>
<feature type="domain" description="Trehalase-like N-terminal" evidence="2">
    <location>
        <begin position="14"/>
        <end position="196"/>
    </location>
</feature>
<gene>
    <name evidence="3" type="ORF">E2F50_20595</name>
</gene>
<name>A0A4R5UA17_9HYPH</name>
<dbReference type="InterPro" id="IPR012341">
    <property type="entry name" value="6hp_glycosidase-like_sf"/>
</dbReference>
<proteinExistence type="predicted"/>
<dbReference type="InterPro" id="IPR011613">
    <property type="entry name" value="GH15-like"/>
</dbReference>
<dbReference type="Pfam" id="PF19291">
    <property type="entry name" value="TREH_N"/>
    <property type="match status" value="1"/>
</dbReference>
<dbReference type="EMBL" id="SMTL01000007">
    <property type="protein sequence ID" value="TDK31337.1"/>
    <property type="molecule type" value="Genomic_DNA"/>
</dbReference>
<dbReference type="GO" id="GO:0005975">
    <property type="term" value="P:carbohydrate metabolic process"/>
    <property type="evidence" value="ECO:0007669"/>
    <property type="project" value="InterPro"/>
</dbReference>
<dbReference type="Proteomes" id="UP000295238">
    <property type="component" value="Unassembled WGS sequence"/>
</dbReference>
<dbReference type="Pfam" id="PF00723">
    <property type="entry name" value="Glyco_hydro_15"/>
    <property type="match status" value="1"/>
</dbReference>
<dbReference type="OrthoDB" id="3902805at2"/>
<reference evidence="3 4" key="1">
    <citation type="submission" date="2019-03" db="EMBL/GenBank/DDBJ databases">
        <title>Rhizobium sp. nov., an bacterium isolated from biocrust in Mu Us Desert.</title>
        <authorList>
            <person name="Lixiong L."/>
        </authorList>
    </citation>
    <scope>NUCLEOTIDE SEQUENCE [LARGE SCALE GENOMIC DNA]</scope>
    <source>
        <strain evidence="3 4">SPY-1</strain>
    </source>
</reference>
<dbReference type="GO" id="GO:0004553">
    <property type="term" value="F:hydrolase activity, hydrolyzing O-glycosyl compounds"/>
    <property type="evidence" value="ECO:0007669"/>
    <property type="project" value="TreeGrafter"/>
</dbReference>
<dbReference type="PANTHER" id="PTHR31616:SF0">
    <property type="entry name" value="GLUCAN 1,4-ALPHA-GLUCOSIDASE"/>
    <property type="match status" value="1"/>
</dbReference>
<dbReference type="PANTHER" id="PTHR31616">
    <property type="entry name" value="TREHALASE"/>
    <property type="match status" value="1"/>
</dbReference>
<dbReference type="InterPro" id="IPR045582">
    <property type="entry name" value="Trehalase-like_N"/>
</dbReference>
<keyword evidence="3" id="KW-0378">Hydrolase</keyword>
<dbReference type="Gene3D" id="1.50.10.10">
    <property type="match status" value="1"/>
</dbReference>